<evidence type="ECO:0000313" key="1">
    <source>
        <dbReference type="EMBL" id="KAJ8011979.1"/>
    </source>
</evidence>
<accession>A0ACC2H7N0</accession>
<proteinExistence type="predicted"/>
<gene>
    <name evidence="1" type="ORF">DPEC_G00063940</name>
</gene>
<dbReference type="Proteomes" id="UP001157502">
    <property type="component" value="Chromosome 5"/>
</dbReference>
<keyword evidence="2" id="KW-1185">Reference proteome</keyword>
<protein>
    <submittedName>
        <fullName evidence="1">Uncharacterized protein</fullName>
    </submittedName>
</protein>
<name>A0ACC2H7N0_DALPE</name>
<evidence type="ECO:0000313" key="2">
    <source>
        <dbReference type="Proteomes" id="UP001157502"/>
    </source>
</evidence>
<dbReference type="EMBL" id="CM055732">
    <property type="protein sequence ID" value="KAJ8011979.1"/>
    <property type="molecule type" value="Genomic_DNA"/>
</dbReference>
<reference evidence="1" key="1">
    <citation type="submission" date="2021-05" db="EMBL/GenBank/DDBJ databases">
        <authorList>
            <person name="Pan Q."/>
            <person name="Jouanno E."/>
            <person name="Zahm M."/>
            <person name="Klopp C."/>
            <person name="Cabau C."/>
            <person name="Louis A."/>
            <person name="Berthelot C."/>
            <person name="Parey E."/>
            <person name="Roest Crollius H."/>
            <person name="Montfort J."/>
            <person name="Robinson-Rechavi M."/>
            <person name="Bouchez O."/>
            <person name="Lampietro C."/>
            <person name="Lopez Roques C."/>
            <person name="Donnadieu C."/>
            <person name="Postlethwait J."/>
            <person name="Bobe J."/>
            <person name="Dillon D."/>
            <person name="Chandos A."/>
            <person name="von Hippel F."/>
            <person name="Guiguen Y."/>
        </authorList>
    </citation>
    <scope>NUCLEOTIDE SEQUENCE</scope>
    <source>
        <strain evidence="1">YG-Jan2019</strain>
    </source>
</reference>
<sequence>MCTGISYGTPPACLLDNSSLSLAGSGWVCGQLTPYIKGTRNQWHIYELCWAGRTGQMSPARTPMLSRLSAQPRAIGFRGYRLTSRNTQTAGSCYRISRLCLAGADGTAASIHGLLWAGREQNRIPLSPPRPRLRSL</sequence>
<comment type="caution">
    <text evidence="1">The sequence shown here is derived from an EMBL/GenBank/DDBJ whole genome shotgun (WGS) entry which is preliminary data.</text>
</comment>
<organism evidence="1 2">
    <name type="scientific">Dallia pectoralis</name>
    <name type="common">Alaska blackfish</name>
    <dbReference type="NCBI Taxonomy" id="75939"/>
    <lineage>
        <taxon>Eukaryota</taxon>
        <taxon>Metazoa</taxon>
        <taxon>Chordata</taxon>
        <taxon>Craniata</taxon>
        <taxon>Vertebrata</taxon>
        <taxon>Euteleostomi</taxon>
        <taxon>Actinopterygii</taxon>
        <taxon>Neopterygii</taxon>
        <taxon>Teleostei</taxon>
        <taxon>Protacanthopterygii</taxon>
        <taxon>Esociformes</taxon>
        <taxon>Umbridae</taxon>
        <taxon>Dallia</taxon>
    </lineage>
</organism>